<dbReference type="OrthoDB" id="4793644at2"/>
<keyword evidence="1" id="KW-0812">Transmembrane</keyword>
<dbReference type="InterPro" id="IPR025443">
    <property type="entry name" value="DUF4307"/>
</dbReference>
<evidence type="ECO:0000313" key="3">
    <source>
        <dbReference type="Proteomes" id="UP000464507"/>
    </source>
</evidence>
<protein>
    <recommendedName>
        <fullName evidence="4">DUF4307 domain-containing protein</fullName>
    </recommendedName>
</protein>
<dbReference type="KEGG" id="mant:BHD05_06625"/>
<proteinExistence type="predicted"/>
<evidence type="ECO:0000313" key="2">
    <source>
        <dbReference type="EMBL" id="QHO69365.1"/>
    </source>
</evidence>
<sequence>MAFLREDHLLSSPAPAPVTTAEIDERYGRTPGRKRWNRRGAWAAAAAFVAVFTAWVVWGGLDGTTTSVDAVDTAHKVIDDRSVSITFRAALPPGTSASCALQAQNQTHGIVGWKIVDVPESDVRVRSVTSVVNTTELAVTGLIYRCWLT</sequence>
<feature type="transmembrane region" description="Helical" evidence="1">
    <location>
        <begin position="41"/>
        <end position="61"/>
    </location>
</feature>
<dbReference type="AlphaFoldDB" id="A0A7L5AHX7"/>
<accession>A0A7L5AHX7</accession>
<keyword evidence="1" id="KW-0472">Membrane</keyword>
<evidence type="ECO:0008006" key="4">
    <source>
        <dbReference type="Google" id="ProtNLM"/>
    </source>
</evidence>
<dbReference type="Proteomes" id="UP000464507">
    <property type="component" value="Chromosome"/>
</dbReference>
<gene>
    <name evidence="2" type="ORF">BHD05_06625</name>
</gene>
<organism evidence="2 3">
    <name type="scientific">Marisediminicola antarctica</name>
    <dbReference type="NCBI Taxonomy" id="674079"/>
    <lineage>
        <taxon>Bacteria</taxon>
        <taxon>Bacillati</taxon>
        <taxon>Actinomycetota</taxon>
        <taxon>Actinomycetes</taxon>
        <taxon>Micrococcales</taxon>
        <taxon>Microbacteriaceae</taxon>
        <taxon>Marisediminicola</taxon>
    </lineage>
</organism>
<reference evidence="2 3" key="1">
    <citation type="submission" date="2016-09" db="EMBL/GenBank/DDBJ databases">
        <title>Complete genome sequence of microbes from the polar regions.</title>
        <authorList>
            <person name="Liao L."/>
            <person name="Chen B."/>
        </authorList>
    </citation>
    <scope>NUCLEOTIDE SEQUENCE [LARGE SCALE GENOMIC DNA]</scope>
    <source>
        <strain evidence="2 3">ZS314</strain>
    </source>
</reference>
<evidence type="ECO:0000256" key="1">
    <source>
        <dbReference type="SAM" id="Phobius"/>
    </source>
</evidence>
<keyword evidence="3" id="KW-1185">Reference proteome</keyword>
<name>A0A7L5AHX7_9MICO</name>
<dbReference type="Pfam" id="PF14155">
    <property type="entry name" value="DUF4307"/>
    <property type="match status" value="1"/>
</dbReference>
<dbReference type="EMBL" id="CP017146">
    <property type="protein sequence ID" value="QHO69365.1"/>
    <property type="molecule type" value="Genomic_DNA"/>
</dbReference>
<keyword evidence="1" id="KW-1133">Transmembrane helix</keyword>